<protein>
    <submittedName>
        <fullName evidence="1">Uncharacterized protein</fullName>
    </submittedName>
</protein>
<accession>A0A174UQJ5</accession>
<organism evidence="1 2">
    <name type="scientific">Enterocloster clostridioformis</name>
    <dbReference type="NCBI Taxonomy" id="1531"/>
    <lineage>
        <taxon>Bacteria</taxon>
        <taxon>Bacillati</taxon>
        <taxon>Bacillota</taxon>
        <taxon>Clostridia</taxon>
        <taxon>Lachnospirales</taxon>
        <taxon>Lachnospiraceae</taxon>
        <taxon>Enterocloster</taxon>
    </lineage>
</organism>
<dbReference type="Proteomes" id="UP000095512">
    <property type="component" value="Unassembled WGS sequence"/>
</dbReference>
<name>A0A174UQJ5_9FIRM</name>
<reference evidence="1 2" key="1">
    <citation type="submission" date="2015-09" db="EMBL/GenBank/DDBJ databases">
        <authorList>
            <consortium name="Pathogen Informatics"/>
        </authorList>
    </citation>
    <scope>NUCLEOTIDE SEQUENCE [LARGE SCALE GENOMIC DNA]</scope>
    <source>
        <strain evidence="1 2">2789STDY5834865</strain>
    </source>
</reference>
<gene>
    <name evidence="1" type="ORF">ERS852480_05240</name>
</gene>
<proteinExistence type="predicted"/>
<dbReference type="EMBL" id="CZAB01000131">
    <property type="protein sequence ID" value="CUQ24754.1"/>
    <property type="molecule type" value="Genomic_DNA"/>
</dbReference>
<evidence type="ECO:0000313" key="1">
    <source>
        <dbReference type="EMBL" id="CUQ24754.1"/>
    </source>
</evidence>
<dbReference type="AlphaFoldDB" id="A0A174UQJ5"/>
<evidence type="ECO:0000313" key="2">
    <source>
        <dbReference type="Proteomes" id="UP000095512"/>
    </source>
</evidence>
<sequence length="43" mass="5056">MTLGQIKERLQTREYDFLRTDEHLGRHFVAAFFCIIGCAQLRA</sequence>